<feature type="transmembrane region" description="Helical" evidence="8">
    <location>
        <begin position="214"/>
        <end position="234"/>
    </location>
</feature>
<reference evidence="9 10" key="1">
    <citation type="submission" date="2019-01" db="EMBL/GenBank/DDBJ databases">
        <title>Nuclear Genome Assembly of the Microalgal Biofuel strain Nannochloropsis salina CCMP1776.</title>
        <authorList>
            <person name="Hovde B."/>
        </authorList>
    </citation>
    <scope>NUCLEOTIDE SEQUENCE [LARGE SCALE GENOMIC DNA]</scope>
    <source>
        <strain evidence="9 10">CCMP1776</strain>
    </source>
</reference>
<evidence type="ECO:0000256" key="7">
    <source>
        <dbReference type="SAM" id="MobiDB-lite"/>
    </source>
</evidence>
<keyword evidence="10" id="KW-1185">Reference proteome</keyword>
<comment type="similarity">
    <text evidence="2">Belongs to the TMEM208 family.</text>
</comment>
<keyword evidence="6 8" id="KW-0472">Membrane</keyword>
<feature type="transmembrane region" description="Helical" evidence="8">
    <location>
        <begin position="182"/>
        <end position="202"/>
    </location>
</feature>
<dbReference type="Proteomes" id="UP000355283">
    <property type="component" value="Unassembled WGS sequence"/>
</dbReference>
<dbReference type="OrthoDB" id="10265393at2759"/>
<comment type="caution">
    <text evidence="9">The sequence shown here is derived from an EMBL/GenBank/DDBJ whole genome shotgun (WGS) entry which is preliminary data.</text>
</comment>
<dbReference type="PANTHER" id="PTHR13505:SF7">
    <property type="entry name" value="TRANSMEMBRANE PROTEIN 208"/>
    <property type="match status" value="1"/>
</dbReference>
<dbReference type="EMBL" id="SDOX01000159">
    <property type="protein sequence ID" value="TFJ80657.1"/>
    <property type="molecule type" value="Genomic_DNA"/>
</dbReference>
<evidence type="ECO:0000256" key="3">
    <source>
        <dbReference type="ARBA" id="ARBA00022692"/>
    </source>
</evidence>
<feature type="region of interest" description="Disordered" evidence="7">
    <location>
        <begin position="36"/>
        <end position="60"/>
    </location>
</feature>
<sequence length="318" mass="34414">MVPTAGQEAGAGRIGSDVHPRIPGLVVDGFPLGAGQAGRPFREGGEGGRGREGEGGPGEEEVVWKLKDTEDVVFGRREEAGAVGGKTYGLDDALVCARVASGRRESCAIAMERLESLAYDQRTRGIIKIYVTRRWTLPCTNRIVRAINDHLGPLEKEPGAINSMAGQARKKAQKAASTTGAFYWKVILGVNLLYALCLMYHIRQDTPSWQTLQAWTWVQIMLFVSLTLLCYTLGYQGLVSAAASRMSASAYVDLLGITAAAQFSSFVTRYFWVLYLVLPVAGVYLYVLPLLGMLRSMMGGGGGGERETAKKVKGGRSR</sequence>
<proteinExistence type="inferred from homology"/>
<gene>
    <name evidence="9" type="ORF">NSK_008083</name>
</gene>
<dbReference type="InterPro" id="IPR008506">
    <property type="entry name" value="SND2/TMEM208"/>
</dbReference>
<feature type="transmembrane region" description="Helical" evidence="8">
    <location>
        <begin position="270"/>
        <end position="288"/>
    </location>
</feature>
<evidence type="ECO:0000256" key="4">
    <source>
        <dbReference type="ARBA" id="ARBA00022824"/>
    </source>
</evidence>
<organism evidence="9 10">
    <name type="scientific">Nannochloropsis salina CCMP1776</name>
    <dbReference type="NCBI Taxonomy" id="1027361"/>
    <lineage>
        <taxon>Eukaryota</taxon>
        <taxon>Sar</taxon>
        <taxon>Stramenopiles</taxon>
        <taxon>Ochrophyta</taxon>
        <taxon>Eustigmatophyceae</taxon>
        <taxon>Eustigmatales</taxon>
        <taxon>Monodopsidaceae</taxon>
        <taxon>Microchloropsis</taxon>
        <taxon>Microchloropsis salina</taxon>
    </lineage>
</organism>
<dbReference type="GO" id="GO:0005789">
    <property type="term" value="C:endoplasmic reticulum membrane"/>
    <property type="evidence" value="ECO:0007669"/>
    <property type="project" value="UniProtKB-SubCell"/>
</dbReference>
<evidence type="ECO:0000256" key="1">
    <source>
        <dbReference type="ARBA" id="ARBA00004477"/>
    </source>
</evidence>
<protein>
    <submittedName>
        <fullName evidence="9">Uncharacterized protein</fullName>
    </submittedName>
</protein>
<dbReference type="GO" id="GO:0005773">
    <property type="term" value="C:vacuole"/>
    <property type="evidence" value="ECO:0007669"/>
    <property type="project" value="GOC"/>
</dbReference>
<accession>A0A4D9CRH3</accession>
<feature type="compositionally biased region" description="Basic and acidic residues" evidence="7">
    <location>
        <begin position="40"/>
        <end position="54"/>
    </location>
</feature>
<evidence type="ECO:0000313" key="10">
    <source>
        <dbReference type="Proteomes" id="UP000355283"/>
    </source>
</evidence>
<keyword evidence="5 8" id="KW-1133">Transmembrane helix</keyword>
<evidence type="ECO:0000313" key="9">
    <source>
        <dbReference type="EMBL" id="TFJ80657.1"/>
    </source>
</evidence>
<evidence type="ECO:0000256" key="2">
    <source>
        <dbReference type="ARBA" id="ARBA00009950"/>
    </source>
</evidence>
<dbReference type="Pfam" id="PF05620">
    <property type="entry name" value="TMEM208_SND2"/>
    <property type="match status" value="1"/>
</dbReference>
<keyword evidence="3 8" id="KW-0812">Transmembrane</keyword>
<keyword evidence="4" id="KW-0256">Endoplasmic reticulum</keyword>
<comment type="subcellular location">
    <subcellularLocation>
        <location evidence="1">Endoplasmic reticulum membrane</location>
        <topology evidence="1">Multi-pass membrane protein</topology>
    </subcellularLocation>
</comment>
<evidence type="ECO:0000256" key="5">
    <source>
        <dbReference type="ARBA" id="ARBA00022989"/>
    </source>
</evidence>
<dbReference type="PANTHER" id="PTHR13505">
    <property type="entry name" value="TRANSMEMBRANE PROTEIN 208"/>
    <property type="match status" value="1"/>
</dbReference>
<evidence type="ECO:0000256" key="6">
    <source>
        <dbReference type="ARBA" id="ARBA00023136"/>
    </source>
</evidence>
<name>A0A4D9CRH3_9STRA</name>
<dbReference type="GO" id="GO:0006624">
    <property type="term" value="P:vacuolar protein processing"/>
    <property type="evidence" value="ECO:0007669"/>
    <property type="project" value="TreeGrafter"/>
</dbReference>
<dbReference type="AlphaFoldDB" id="A0A4D9CRH3"/>
<evidence type="ECO:0000256" key="8">
    <source>
        <dbReference type="SAM" id="Phobius"/>
    </source>
</evidence>